<dbReference type="KEGG" id="lsx:H8B22_11970"/>
<protein>
    <recommendedName>
        <fullName evidence="3">Lipoprotein</fullName>
    </recommendedName>
</protein>
<dbReference type="Proteomes" id="UP000516018">
    <property type="component" value="Chromosome"/>
</dbReference>
<proteinExistence type="predicted"/>
<dbReference type="EMBL" id="CP060820">
    <property type="protein sequence ID" value="QNP40197.1"/>
    <property type="molecule type" value="Genomic_DNA"/>
</dbReference>
<evidence type="ECO:0000313" key="2">
    <source>
        <dbReference type="Proteomes" id="UP000516018"/>
    </source>
</evidence>
<gene>
    <name evidence="1" type="ORF">H8B22_11970</name>
</gene>
<organism evidence="1 2">
    <name type="scientific">Agrilutibacter terrestris</name>
    <dbReference type="NCBI Taxonomy" id="2865112"/>
    <lineage>
        <taxon>Bacteria</taxon>
        <taxon>Pseudomonadati</taxon>
        <taxon>Pseudomonadota</taxon>
        <taxon>Gammaproteobacteria</taxon>
        <taxon>Lysobacterales</taxon>
        <taxon>Lysobacteraceae</taxon>
        <taxon>Agrilutibacter</taxon>
    </lineage>
</organism>
<dbReference type="RefSeq" id="WP_187711640.1">
    <property type="nucleotide sequence ID" value="NZ_CP060820.1"/>
</dbReference>
<name>A0A7H0FVY1_9GAMM</name>
<evidence type="ECO:0008006" key="3">
    <source>
        <dbReference type="Google" id="ProtNLM"/>
    </source>
</evidence>
<evidence type="ECO:0000313" key="1">
    <source>
        <dbReference type="EMBL" id="QNP40197.1"/>
    </source>
</evidence>
<dbReference type="PROSITE" id="PS51257">
    <property type="entry name" value="PROKAR_LIPOPROTEIN"/>
    <property type="match status" value="1"/>
</dbReference>
<accession>A0A7H0FVY1</accession>
<sequence>MSKFIAPLAMSLVAAGCVTTEPNRVGGSRVGEEFTTQQEVVTYECADPFDKNKKAICLKLLTDITHGDKVLDRIDSGTKIHVSRFKKWSGWNVSFNVAYVQISGSYRELMVANLDRLRGSSNGR</sequence>
<dbReference type="AlphaFoldDB" id="A0A7H0FVY1"/>
<keyword evidence="2" id="KW-1185">Reference proteome</keyword>
<reference evidence="1 2" key="1">
    <citation type="submission" date="2020-08" db="EMBL/GenBank/DDBJ databases">
        <title>Lysobacter sp. II4 sp. nov., isolated from soil.</title>
        <authorList>
            <person name="Woo C.Y."/>
            <person name="Kim J."/>
        </authorList>
    </citation>
    <scope>NUCLEOTIDE SEQUENCE [LARGE SCALE GENOMIC DNA]</scope>
    <source>
        <strain evidence="1 2">II4</strain>
    </source>
</reference>